<dbReference type="STRING" id="1429043.X474_09635"/>
<name>A0A0D2JXW5_9BACT</name>
<dbReference type="InterPro" id="IPR029058">
    <property type="entry name" value="AB_hydrolase_fold"/>
</dbReference>
<organism evidence="1 2">
    <name type="scientific">Dethiosulfatarculus sandiegensis</name>
    <dbReference type="NCBI Taxonomy" id="1429043"/>
    <lineage>
        <taxon>Bacteria</taxon>
        <taxon>Pseudomonadati</taxon>
        <taxon>Thermodesulfobacteriota</taxon>
        <taxon>Desulfarculia</taxon>
        <taxon>Desulfarculales</taxon>
        <taxon>Desulfarculaceae</taxon>
        <taxon>Dethiosulfatarculus</taxon>
    </lineage>
</organism>
<accession>A0A0D2JXW5</accession>
<dbReference type="AlphaFoldDB" id="A0A0D2JXW5"/>
<dbReference type="SUPFAM" id="SSF53474">
    <property type="entry name" value="alpha/beta-Hydrolases"/>
    <property type="match status" value="1"/>
</dbReference>
<protein>
    <recommendedName>
        <fullName evidence="3">Alpha/beta hydrolase</fullName>
    </recommendedName>
</protein>
<reference evidence="1 2" key="1">
    <citation type="submission" date="2013-11" db="EMBL/GenBank/DDBJ databases">
        <title>Metagenomic analysis of a methanogenic consortium involved in long chain n-alkane degradation.</title>
        <authorList>
            <person name="Davidova I.A."/>
            <person name="Callaghan A.V."/>
            <person name="Wawrik B."/>
            <person name="Pruitt S."/>
            <person name="Marks C."/>
            <person name="Duncan K.E."/>
            <person name="Suflita J.M."/>
        </authorList>
    </citation>
    <scope>NUCLEOTIDE SEQUENCE [LARGE SCALE GENOMIC DNA]</scope>
    <source>
        <strain evidence="1 2">SPR</strain>
    </source>
</reference>
<keyword evidence="2" id="KW-1185">Reference proteome</keyword>
<gene>
    <name evidence="1" type="ORF">X474_09635</name>
</gene>
<evidence type="ECO:0000313" key="2">
    <source>
        <dbReference type="Proteomes" id="UP000032233"/>
    </source>
</evidence>
<dbReference type="InParanoid" id="A0A0D2JXW5"/>
<evidence type="ECO:0008006" key="3">
    <source>
        <dbReference type="Google" id="ProtNLM"/>
    </source>
</evidence>
<dbReference type="Gene3D" id="3.40.50.1820">
    <property type="entry name" value="alpha/beta hydrolase"/>
    <property type="match status" value="1"/>
</dbReference>
<evidence type="ECO:0000313" key="1">
    <source>
        <dbReference type="EMBL" id="KIX14405.1"/>
    </source>
</evidence>
<dbReference type="Proteomes" id="UP000032233">
    <property type="component" value="Unassembled WGS sequence"/>
</dbReference>
<sequence length="104" mass="11698">MLARKSFKFRHRMVPTVFSDQELAAISIPTLFLVGENEKIYSPQEALNRLRQKAPQIRTMLIPGAGQVLTIVQKEMVNRLILNFLKGIEIKCPGVSPAATGKHR</sequence>
<dbReference type="EMBL" id="AZAC01000011">
    <property type="protein sequence ID" value="KIX14405.1"/>
    <property type="molecule type" value="Genomic_DNA"/>
</dbReference>
<proteinExistence type="predicted"/>
<comment type="caution">
    <text evidence="1">The sequence shown here is derived from an EMBL/GenBank/DDBJ whole genome shotgun (WGS) entry which is preliminary data.</text>
</comment>